<dbReference type="RefSeq" id="WP_088994314.1">
    <property type="nucleotide sequence ID" value="NZ_LT607750.1"/>
</dbReference>
<feature type="domain" description="AB hydrolase-1" evidence="1">
    <location>
        <begin position="5"/>
        <end position="220"/>
    </location>
</feature>
<dbReference type="Proteomes" id="UP000198217">
    <property type="component" value="Chromosome I"/>
</dbReference>
<keyword evidence="3" id="KW-1185">Reference proteome</keyword>
<proteinExistence type="predicted"/>
<reference evidence="2 3" key="1">
    <citation type="submission" date="2016-06" db="EMBL/GenBank/DDBJ databases">
        <authorList>
            <person name="Kjaerup R.B."/>
            <person name="Dalgaard T.S."/>
            <person name="Juul-Madsen H.R."/>
        </authorList>
    </citation>
    <scope>NUCLEOTIDE SEQUENCE [LARGE SCALE GENOMIC DNA]</scope>
    <source>
        <strain evidence="2 3">DSM 43904</strain>
    </source>
</reference>
<accession>A0A1C5I8A4</accession>
<dbReference type="InterPro" id="IPR029058">
    <property type="entry name" value="AB_hydrolase_fold"/>
</dbReference>
<dbReference type="EMBL" id="LT607750">
    <property type="protein sequence ID" value="SCG54642.1"/>
    <property type="molecule type" value="Genomic_DNA"/>
</dbReference>
<dbReference type="Gene3D" id="3.40.50.1820">
    <property type="entry name" value="alpha/beta hydrolase"/>
    <property type="match status" value="1"/>
</dbReference>
<evidence type="ECO:0000313" key="3">
    <source>
        <dbReference type="Proteomes" id="UP000198217"/>
    </source>
</evidence>
<evidence type="ECO:0000259" key="1">
    <source>
        <dbReference type="Pfam" id="PF12697"/>
    </source>
</evidence>
<evidence type="ECO:0000313" key="2">
    <source>
        <dbReference type="EMBL" id="SCG54642.1"/>
    </source>
</evidence>
<dbReference type="PANTHER" id="PTHR43194:SF5">
    <property type="entry name" value="PIMELOYL-[ACYL-CARRIER PROTEIN] METHYL ESTER ESTERASE"/>
    <property type="match status" value="1"/>
</dbReference>
<dbReference type="SUPFAM" id="SSF53474">
    <property type="entry name" value="alpha/beta-Hydrolases"/>
    <property type="match status" value="1"/>
</dbReference>
<protein>
    <submittedName>
        <fullName evidence="2">Pimeloyl-ACP methyl ester carboxylesterase</fullName>
    </submittedName>
</protein>
<dbReference type="GO" id="GO:0003824">
    <property type="term" value="F:catalytic activity"/>
    <property type="evidence" value="ECO:0007669"/>
    <property type="project" value="UniProtKB-ARBA"/>
</dbReference>
<name>A0A1C5I8A4_9ACTN</name>
<dbReference type="InterPro" id="IPR000073">
    <property type="entry name" value="AB_hydrolase_1"/>
</dbReference>
<organism evidence="2 3">
    <name type="scientific">Micromonospora echinaurantiaca</name>
    <dbReference type="NCBI Taxonomy" id="47857"/>
    <lineage>
        <taxon>Bacteria</taxon>
        <taxon>Bacillati</taxon>
        <taxon>Actinomycetota</taxon>
        <taxon>Actinomycetes</taxon>
        <taxon>Micromonosporales</taxon>
        <taxon>Micromonosporaceae</taxon>
        <taxon>Micromonospora</taxon>
    </lineage>
</organism>
<dbReference type="AlphaFoldDB" id="A0A1C5I8A4"/>
<dbReference type="PANTHER" id="PTHR43194">
    <property type="entry name" value="HYDROLASE ALPHA/BETA FOLD FAMILY"/>
    <property type="match status" value="1"/>
</dbReference>
<dbReference type="InterPro" id="IPR050228">
    <property type="entry name" value="Carboxylesterase_BioH"/>
</dbReference>
<sequence length="237" mass="24798">MALPVVLVHGIRVSRTMWEPVVSQLDRPAHAVDLPGHGARRGETFTMAAAIEAVAAAVDHVGGRALVAGLSLGGFVGIATAGRFSERVAGLVAIGCTARPTRLVGLYRGAAALAARFPEQANQLSAYAFRRALPRPAADAVVAGGLSSEVMPAVVAAVAGHDQLGALAAYPGPVWLVNGDRDPFRADERQYLAACRDGRLIRLPRTGHVTVLADPVRLARLIEDAAAHAERRHPAAR</sequence>
<gene>
    <name evidence="2" type="ORF">GA0070609_2950</name>
</gene>
<dbReference type="Pfam" id="PF12697">
    <property type="entry name" value="Abhydrolase_6"/>
    <property type="match status" value="1"/>
</dbReference>